<evidence type="ECO:0000256" key="2">
    <source>
        <dbReference type="ARBA" id="ARBA00023125"/>
    </source>
</evidence>
<evidence type="ECO:0000313" key="6">
    <source>
        <dbReference type="Proteomes" id="UP000285092"/>
    </source>
</evidence>
<dbReference type="OrthoDB" id="8684664at2"/>
<accession>A0A418NEN0</accession>
<evidence type="ECO:0000313" key="5">
    <source>
        <dbReference type="EMBL" id="RIV75694.1"/>
    </source>
</evidence>
<protein>
    <submittedName>
        <fullName evidence="5">MarR family transcriptional regulator</fullName>
    </submittedName>
</protein>
<dbReference type="InterPro" id="IPR036390">
    <property type="entry name" value="WH_DNA-bd_sf"/>
</dbReference>
<name>A0A418NEN0_9SPHN</name>
<feature type="domain" description="HTH marR-type" evidence="4">
    <location>
        <begin position="18"/>
        <end position="150"/>
    </location>
</feature>
<comment type="caution">
    <text evidence="5">The sequence shown here is derived from an EMBL/GenBank/DDBJ whole genome shotgun (WGS) entry which is preliminary data.</text>
</comment>
<sequence>MQDPRELGDPGTAAFQLEKYPFYLLNRLVSRYNLVIEARLKAVGIDIPYWRVLMVLGEKSPRSVGQLAEAAVIPLSTMTRIVQRMVTARLVACRPLERDNRVVKVTMTAEGKRKLSEARTITAPVYAQIIQGFSIEDFEHLTNSLDQMHTNLEVLVPGRRNGDSAAGTESRIPIS</sequence>
<dbReference type="InterPro" id="IPR036388">
    <property type="entry name" value="WH-like_DNA-bd_sf"/>
</dbReference>
<keyword evidence="6" id="KW-1185">Reference proteome</keyword>
<dbReference type="GO" id="GO:0003700">
    <property type="term" value="F:DNA-binding transcription factor activity"/>
    <property type="evidence" value="ECO:0007669"/>
    <property type="project" value="InterPro"/>
</dbReference>
<dbReference type="Gene3D" id="1.10.10.10">
    <property type="entry name" value="Winged helix-like DNA-binding domain superfamily/Winged helix DNA-binding domain"/>
    <property type="match status" value="1"/>
</dbReference>
<organism evidence="5 6">
    <name type="scientific">Pelagerythrobacter aerophilus</name>
    <dbReference type="NCBI Taxonomy" id="2306995"/>
    <lineage>
        <taxon>Bacteria</taxon>
        <taxon>Pseudomonadati</taxon>
        <taxon>Pseudomonadota</taxon>
        <taxon>Alphaproteobacteria</taxon>
        <taxon>Sphingomonadales</taxon>
        <taxon>Erythrobacteraceae</taxon>
        <taxon>Pelagerythrobacter</taxon>
    </lineage>
</organism>
<proteinExistence type="predicted"/>
<reference evidence="5 6" key="1">
    <citation type="submission" date="2018-08" db="EMBL/GenBank/DDBJ databases">
        <title>Altererythrobacter sp.Ery1 and Ery12, the genome sequencing of novel strains in genus Alterythrobacter.</title>
        <authorList>
            <person name="Cheng H."/>
            <person name="Wu Y.-H."/>
            <person name="Fang C."/>
            <person name="Xu X.-W."/>
        </authorList>
    </citation>
    <scope>NUCLEOTIDE SEQUENCE [LARGE SCALE GENOMIC DNA]</scope>
    <source>
        <strain evidence="5 6">Ery1</strain>
    </source>
</reference>
<dbReference type="AlphaFoldDB" id="A0A418NEN0"/>
<dbReference type="Proteomes" id="UP000285092">
    <property type="component" value="Unassembled WGS sequence"/>
</dbReference>
<keyword evidence="3" id="KW-0804">Transcription</keyword>
<dbReference type="SUPFAM" id="SSF46785">
    <property type="entry name" value="Winged helix' DNA-binding domain"/>
    <property type="match status" value="1"/>
</dbReference>
<keyword evidence="1" id="KW-0805">Transcription regulation</keyword>
<evidence type="ECO:0000259" key="4">
    <source>
        <dbReference type="PROSITE" id="PS50995"/>
    </source>
</evidence>
<dbReference type="EMBL" id="QXFK01000019">
    <property type="protein sequence ID" value="RIV75694.1"/>
    <property type="molecule type" value="Genomic_DNA"/>
</dbReference>
<evidence type="ECO:0000256" key="1">
    <source>
        <dbReference type="ARBA" id="ARBA00023015"/>
    </source>
</evidence>
<keyword evidence="2" id="KW-0238">DNA-binding</keyword>
<evidence type="ECO:0000256" key="3">
    <source>
        <dbReference type="ARBA" id="ARBA00023163"/>
    </source>
</evidence>
<dbReference type="Pfam" id="PF12802">
    <property type="entry name" value="MarR_2"/>
    <property type="match status" value="1"/>
</dbReference>
<gene>
    <name evidence="5" type="ORF">D2V04_15545</name>
</gene>
<dbReference type="GO" id="GO:0003677">
    <property type="term" value="F:DNA binding"/>
    <property type="evidence" value="ECO:0007669"/>
    <property type="project" value="UniProtKB-KW"/>
</dbReference>
<dbReference type="InterPro" id="IPR000835">
    <property type="entry name" value="HTH_MarR-typ"/>
</dbReference>
<dbReference type="RefSeq" id="WP_119514620.1">
    <property type="nucleotide sequence ID" value="NZ_QXFK01000019.1"/>
</dbReference>
<dbReference type="PROSITE" id="PS50995">
    <property type="entry name" value="HTH_MARR_2"/>
    <property type="match status" value="1"/>
</dbReference>
<dbReference type="SMART" id="SM00347">
    <property type="entry name" value="HTH_MARR"/>
    <property type="match status" value="1"/>
</dbReference>
<dbReference type="PANTHER" id="PTHR42756:SF1">
    <property type="entry name" value="TRANSCRIPTIONAL REPRESSOR OF EMRAB OPERON"/>
    <property type="match status" value="1"/>
</dbReference>
<dbReference type="PANTHER" id="PTHR42756">
    <property type="entry name" value="TRANSCRIPTIONAL REGULATOR, MARR"/>
    <property type="match status" value="1"/>
</dbReference>